<dbReference type="KEGG" id="mya:MORIYA_2038"/>
<dbReference type="EMBL" id="LS483250">
    <property type="protein sequence ID" value="SQD78516.1"/>
    <property type="molecule type" value="Genomic_DNA"/>
</dbReference>
<dbReference type="RefSeq" id="WP_112714670.1">
    <property type="nucleotide sequence ID" value="NZ_LS483250.1"/>
</dbReference>
<proteinExistence type="predicted"/>
<name>A0A330LQQ9_9GAMM</name>
<dbReference type="PROSITE" id="PS00409">
    <property type="entry name" value="PROKAR_NTER_METHYL"/>
    <property type="match status" value="1"/>
</dbReference>
<dbReference type="Pfam" id="PF07963">
    <property type="entry name" value="N_methyl"/>
    <property type="match status" value="1"/>
</dbReference>
<keyword evidence="1" id="KW-0812">Transmembrane</keyword>
<dbReference type="AlphaFoldDB" id="A0A330LQQ9"/>
<organism evidence="2 3">
    <name type="scientific">Moritella yayanosii</name>
    <dbReference type="NCBI Taxonomy" id="69539"/>
    <lineage>
        <taxon>Bacteria</taxon>
        <taxon>Pseudomonadati</taxon>
        <taxon>Pseudomonadota</taxon>
        <taxon>Gammaproteobacteria</taxon>
        <taxon>Alteromonadales</taxon>
        <taxon>Moritellaceae</taxon>
        <taxon>Moritella</taxon>
    </lineage>
</organism>
<accession>A0A330LQQ9</accession>
<dbReference type="SUPFAM" id="SSF54523">
    <property type="entry name" value="Pili subunits"/>
    <property type="match status" value="1"/>
</dbReference>
<dbReference type="Gene3D" id="3.30.700.10">
    <property type="entry name" value="Glycoprotein, Type 4 Pilin"/>
    <property type="match status" value="1"/>
</dbReference>
<keyword evidence="1" id="KW-0472">Membrane</keyword>
<evidence type="ECO:0000313" key="3">
    <source>
        <dbReference type="Proteomes" id="UP000250163"/>
    </source>
</evidence>
<evidence type="ECO:0000313" key="2">
    <source>
        <dbReference type="EMBL" id="SQD78516.1"/>
    </source>
</evidence>
<keyword evidence="1" id="KW-1133">Transmembrane helix</keyword>
<gene>
    <name evidence="2" type="ORF">MORIYA_2038</name>
</gene>
<keyword evidence="3" id="KW-1185">Reference proteome</keyword>
<dbReference type="Proteomes" id="UP000250163">
    <property type="component" value="Chromosome MORIYA"/>
</dbReference>
<sequence length="121" mass="13314">MDFTASKRNKGFTLIELVITIIVLGVLAATAVPRFIDLKDDAKKETVENFHGSLRATVRLLHMKSQIDNLLGDNVTIATDYEDNGYSRIGYGSGDLKSGLCYAEYHHTDLAQDFTVKTAGC</sequence>
<protein>
    <submittedName>
        <fullName evidence="2">Uncharacterized protein</fullName>
    </submittedName>
</protein>
<reference evidence="3" key="1">
    <citation type="submission" date="2018-05" db="EMBL/GenBank/DDBJ databases">
        <authorList>
            <person name="Cea G.-C."/>
            <person name="William W."/>
        </authorList>
    </citation>
    <scope>NUCLEOTIDE SEQUENCE [LARGE SCALE GENOMIC DNA]</scope>
    <source>
        <strain evidence="3">DB21MT 5</strain>
    </source>
</reference>
<dbReference type="OrthoDB" id="6399392at2"/>
<dbReference type="NCBIfam" id="TIGR02532">
    <property type="entry name" value="IV_pilin_GFxxxE"/>
    <property type="match status" value="1"/>
</dbReference>
<feature type="transmembrane region" description="Helical" evidence="1">
    <location>
        <begin position="12"/>
        <end position="36"/>
    </location>
</feature>
<dbReference type="InterPro" id="IPR045584">
    <property type="entry name" value="Pilin-like"/>
</dbReference>
<evidence type="ECO:0000256" key="1">
    <source>
        <dbReference type="SAM" id="Phobius"/>
    </source>
</evidence>
<dbReference type="InterPro" id="IPR012902">
    <property type="entry name" value="N_methyl_site"/>
</dbReference>